<proteinExistence type="predicted"/>
<dbReference type="OrthoDB" id="2129688at2759"/>
<dbReference type="InterPro" id="IPR000210">
    <property type="entry name" value="BTB/POZ_dom"/>
</dbReference>
<feature type="domain" description="BTB" evidence="1">
    <location>
        <begin position="31"/>
        <end position="61"/>
    </location>
</feature>
<dbReference type="PROSITE" id="PS50097">
    <property type="entry name" value="BTB"/>
    <property type="match status" value="1"/>
</dbReference>
<reference evidence="2 3" key="1">
    <citation type="submission" date="2017-12" db="EMBL/GenBank/DDBJ databases">
        <title>Comparative genomics of Botrytis spp.</title>
        <authorList>
            <person name="Valero-Jimenez C.A."/>
            <person name="Tapia P."/>
            <person name="Veloso J."/>
            <person name="Silva-Moreno E."/>
            <person name="Staats M."/>
            <person name="Valdes J.H."/>
            <person name="Van Kan J.A.L."/>
        </authorList>
    </citation>
    <scope>NUCLEOTIDE SEQUENCE [LARGE SCALE GENOMIC DNA]</scope>
    <source>
        <strain evidence="2 3">MUCL2120</strain>
    </source>
</reference>
<sequence length="368" mass="42555">MHPAKKRKLDHEEYGPASPTVHTFHLPGHKVDVKLSVFDGLQLHVHSVILKLHSAFFRRFLDPPGRDEKDENTGSFKYEWVTVYDDDGSWSLFDVRNIKHGNRSSNSIPKQIKRTQKLHETAFINFIGIFYGKLWVIKNTEALQLVTELADYYCALPAVSKSMHGAFSISPEFCKGIFFSNKLTLLNLAFKLRSPELFRECMISLVGRWQQFTRDFLVGGQPEMLYNPELAYSKLNDLAIKLHNEMCIRISATQRQIVFCCQVQSNALEIKTKIEECYLEKMKLRKTEQGFFRGKVSLPEYFQAFGEESSGIFARAVSDILKNDFIFNKYLRAGDIVFPGKKHNDVQSYFLRVEIKDEDLPIRNFITS</sequence>
<dbReference type="EMBL" id="PQXJ01000332">
    <property type="protein sequence ID" value="TGO52161.1"/>
    <property type="molecule type" value="Genomic_DNA"/>
</dbReference>
<accession>A0A4Z1HTD2</accession>
<dbReference type="Proteomes" id="UP000297452">
    <property type="component" value="Unassembled WGS sequence"/>
</dbReference>
<evidence type="ECO:0000313" key="3">
    <source>
        <dbReference type="Proteomes" id="UP000297452"/>
    </source>
</evidence>
<organism evidence="2 3">
    <name type="scientific">Botryotinia narcissicola</name>
    <dbReference type="NCBI Taxonomy" id="278944"/>
    <lineage>
        <taxon>Eukaryota</taxon>
        <taxon>Fungi</taxon>
        <taxon>Dikarya</taxon>
        <taxon>Ascomycota</taxon>
        <taxon>Pezizomycotina</taxon>
        <taxon>Leotiomycetes</taxon>
        <taxon>Helotiales</taxon>
        <taxon>Sclerotiniaceae</taxon>
        <taxon>Botryotinia</taxon>
    </lineage>
</organism>
<dbReference type="AlphaFoldDB" id="A0A4Z1HTD2"/>
<gene>
    <name evidence="2" type="ORF">BOTNAR_0332g00010</name>
</gene>
<dbReference type="InterPro" id="IPR011333">
    <property type="entry name" value="SKP1/BTB/POZ_sf"/>
</dbReference>
<evidence type="ECO:0000313" key="2">
    <source>
        <dbReference type="EMBL" id="TGO52161.1"/>
    </source>
</evidence>
<evidence type="ECO:0000259" key="1">
    <source>
        <dbReference type="PROSITE" id="PS50097"/>
    </source>
</evidence>
<dbReference type="Gene3D" id="3.30.710.10">
    <property type="entry name" value="Potassium Channel Kv1.1, Chain A"/>
    <property type="match status" value="1"/>
</dbReference>
<comment type="caution">
    <text evidence="2">The sequence shown here is derived from an EMBL/GenBank/DDBJ whole genome shotgun (WGS) entry which is preliminary data.</text>
</comment>
<protein>
    <recommendedName>
        <fullName evidence="1">BTB domain-containing protein</fullName>
    </recommendedName>
</protein>
<keyword evidence="3" id="KW-1185">Reference proteome</keyword>
<name>A0A4Z1HTD2_9HELO</name>